<dbReference type="Gene3D" id="1.10.287.1490">
    <property type="match status" value="1"/>
</dbReference>
<evidence type="ECO:0000313" key="2">
    <source>
        <dbReference type="Proteomes" id="UP000294847"/>
    </source>
</evidence>
<protein>
    <submittedName>
        <fullName evidence="1">Uncharacterized protein</fullName>
    </submittedName>
</protein>
<accession>A0A4P7N387</accession>
<organism evidence="1 2">
    <name type="scientific">Pyricularia oryzae</name>
    <name type="common">Rice blast fungus</name>
    <name type="synonym">Magnaporthe oryzae</name>
    <dbReference type="NCBI Taxonomy" id="318829"/>
    <lineage>
        <taxon>Eukaryota</taxon>
        <taxon>Fungi</taxon>
        <taxon>Dikarya</taxon>
        <taxon>Ascomycota</taxon>
        <taxon>Pezizomycotina</taxon>
        <taxon>Sordariomycetes</taxon>
        <taxon>Sordariomycetidae</taxon>
        <taxon>Magnaporthales</taxon>
        <taxon>Pyriculariaceae</taxon>
        <taxon>Pyricularia</taxon>
    </lineage>
</organism>
<name>A0A4P7N387_PYROR</name>
<gene>
    <name evidence="1" type="ORF">PoMZ_10822</name>
</gene>
<reference evidence="1 2" key="1">
    <citation type="journal article" date="2019" name="Mol. Biol. Evol.">
        <title>Blast fungal genomes show frequent chromosomal changes, gene gains and losses, and effector gene turnover.</title>
        <authorList>
            <person name="Gomez Luciano L.B."/>
            <person name="Jason Tsai I."/>
            <person name="Chuma I."/>
            <person name="Tosa Y."/>
            <person name="Chen Y.H."/>
            <person name="Li J.Y."/>
            <person name="Li M.Y."/>
            <person name="Jade Lu M.Y."/>
            <person name="Nakayashiki H."/>
            <person name="Li W.H."/>
        </authorList>
    </citation>
    <scope>NUCLEOTIDE SEQUENCE [LARGE SCALE GENOMIC DNA]</scope>
    <source>
        <strain evidence="1">MZ5-1-6</strain>
    </source>
</reference>
<dbReference type="Proteomes" id="UP000294847">
    <property type="component" value="Chromosome 1"/>
</dbReference>
<dbReference type="EMBL" id="CP034204">
    <property type="protein sequence ID" value="QBZ55106.1"/>
    <property type="molecule type" value="Genomic_DNA"/>
</dbReference>
<evidence type="ECO:0000313" key="1">
    <source>
        <dbReference type="EMBL" id="QBZ55106.1"/>
    </source>
</evidence>
<sequence length="576" mass="64057">MATHAKIVDDLQDMEDAISAFDALLVEHSSTMVKYGGRRDFHLPADPDQALEEVADEADMIKEMEAKIQEAKTALAQRQAKAARTEAARAKASVDAQAAISNMHRLLAAGPQTVHQFAEKNSAALLELERIVADARKAGIIPQPDSTHVPCTANMYRGTADAPQLQDPRMKCQADLQDMVDRLERDNAELRKRLRQQDAELQASLQENAGLKGEVAELKENSAEVKERFDRSQARHAKQAEKSRKWIRDLESRNATLISLDREHREKLGGLEERNIQLQERLEVTEKEAAKHILGLEEVNAGLEFQLASVEAERSKLDTTLATMGKMLTGAGIQDHGRETMQWPMFLEQLQEQKTPCALASSQSMSCWQVLAPYEVPNARQLSLVPETAGQLYIFLWARLMRQEPCSVETVALVNLLLRHIGDTGLVWSAAVENIWKWASIRMQTADKNMELQEYAALAWSYSAKVIGVDEHSYGSLAYSQLADAMLSNSVAEFCMANGGKRFQDLILMPSVNNRVLTVDLKGRKVMFVHSDCIGENGLEEGVIYTPEGQEDISVAMEGVGGIVRWFQACEAATSE</sequence>
<dbReference type="AlphaFoldDB" id="A0A4P7N387"/>
<proteinExistence type="predicted"/>